<sequence length="609" mass="69629">MHPVNQDTPKLGWKQFMGVYRHSGRAISLVWATNRLLTILLAGLVLLNGILPVGIAYLGKLIVDTVIMATKSRAIADQNQAIYYIVFEMILVMLFAAGQRGIRMCRALLRAQLGHRVNTMILEKALTLELTHFEDSEFYDKMTQSRRQASSRPLSLVNRTFDFLRHFISLFTYGILLWQFSGWVTLVLVAAVLPVFFAETHFSGAAFRLFRWRTPETRQQMYLETVIAREDYAKEISIFGVGTKLLDRYKRIFNNVYQEDRKLTIRRIWWGYLLGLLGTLAFYGTYIWIATAAIKSQISLGEMTMYILVFKQAQNSLSSVLSSISGMYEDNLYVSNLYDFLEEEIASPSGGHDEGLQPGDGIRFENVSFTYPNSETPAVQNISFHLPPGKKLALVGENGSGKTTLIKLLTGLYNPSSGRILFEGRDLQQWNRQSLRRRIAVIFQDFVKYQFQVGENIGVGDVSGWEDEERWQKAAEKGMAASFIQQLPQQYSTQLGRWFRGGQELSLGQWQKIALARAFMREDADIFILDEPTASIDAEAEYQMFDYIREMTSGKMTIFISHRFSTVRMADHIIILDKGQITEEGNHRQLMQQAGQYSRLFSLQAQGYQ</sequence>
<dbReference type="SUPFAM" id="SSF90123">
    <property type="entry name" value="ABC transporter transmembrane region"/>
    <property type="match status" value="1"/>
</dbReference>
<keyword evidence="4 9" id="KW-0812">Transmembrane</keyword>
<dbReference type="SUPFAM" id="SSF52540">
    <property type="entry name" value="P-loop containing nucleoside triphosphate hydrolases"/>
    <property type="match status" value="1"/>
</dbReference>
<name>A0A5S9IQ69_UABAM</name>
<keyword evidence="13" id="KW-1185">Reference proteome</keyword>
<dbReference type="EMBL" id="AP019860">
    <property type="protein sequence ID" value="BBM86039.1"/>
    <property type="molecule type" value="Genomic_DNA"/>
</dbReference>
<dbReference type="InterPro" id="IPR011527">
    <property type="entry name" value="ABC1_TM_dom"/>
</dbReference>
<protein>
    <submittedName>
        <fullName evidence="12">ABC transporter permease</fullName>
    </submittedName>
</protein>
<accession>A0A5S9IQ69</accession>
<dbReference type="Gene3D" id="1.20.1560.10">
    <property type="entry name" value="ABC transporter type 1, transmembrane domain"/>
    <property type="match status" value="1"/>
</dbReference>
<dbReference type="AlphaFoldDB" id="A0A5S9IQ69"/>
<dbReference type="GO" id="GO:0005886">
    <property type="term" value="C:plasma membrane"/>
    <property type="evidence" value="ECO:0007669"/>
    <property type="project" value="UniProtKB-SubCell"/>
</dbReference>
<comment type="subcellular location">
    <subcellularLocation>
        <location evidence="1">Cell membrane</location>
        <topology evidence="1">Multi-pass membrane protein</topology>
    </subcellularLocation>
</comment>
<dbReference type="SMART" id="SM00382">
    <property type="entry name" value="AAA"/>
    <property type="match status" value="1"/>
</dbReference>
<feature type="domain" description="ABC transmembrane type-1" evidence="11">
    <location>
        <begin position="39"/>
        <end position="329"/>
    </location>
</feature>
<dbReference type="Pfam" id="PF00005">
    <property type="entry name" value="ABC_tran"/>
    <property type="match status" value="1"/>
</dbReference>
<dbReference type="InterPro" id="IPR003593">
    <property type="entry name" value="AAA+_ATPase"/>
</dbReference>
<keyword evidence="2" id="KW-0813">Transport</keyword>
<dbReference type="PROSITE" id="PS50893">
    <property type="entry name" value="ABC_TRANSPORTER_2"/>
    <property type="match status" value="1"/>
</dbReference>
<organism evidence="12 13">
    <name type="scientific">Uabimicrobium amorphum</name>
    <dbReference type="NCBI Taxonomy" id="2596890"/>
    <lineage>
        <taxon>Bacteria</taxon>
        <taxon>Pseudomonadati</taxon>
        <taxon>Planctomycetota</taxon>
        <taxon>Candidatus Uabimicrobiia</taxon>
        <taxon>Candidatus Uabimicrobiales</taxon>
        <taxon>Candidatus Uabimicrobiaceae</taxon>
        <taxon>Candidatus Uabimicrobium</taxon>
    </lineage>
</organism>
<keyword evidence="5" id="KW-0547">Nucleotide-binding</keyword>
<evidence type="ECO:0000256" key="1">
    <source>
        <dbReference type="ARBA" id="ARBA00004651"/>
    </source>
</evidence>
<proteinExistence type="predicted"/>
<evidence type="ECO:0000259" key="10">
    <source>
        <dbReference type="PROSITE" id="PS50893"/>
    </source>
</evidence>
<evidence type="ECO:0000256" key="2">
    <source>
        <dbReference type="ARBA" id="ARBA00022448"/>
    </source>
</evidence>
<evidence type="ECO:0000256" key="7">
    <source>
        <dbReference type="ARBA" id="ARBA00022989"/>
    </source>
</evidence>
<evidence type="ECO:0000256" key="9">
    <source>
        <dbReference type="SAM" id="Phobius"/>
    </source>
</evidence>
<evidence type="ECO:0000256" key="6">
    <source>
        <dbReference type="ARBA" id="ARBA00022840"/>
    </source>
</evidence>
<feature type="transmembrane region" description="Helical" evidence="9">
    <location>
        <begin position="81"/>
        <end position="98"/>
    </location>
</feature>
<gene>
    <name evidence="12" type="ORF">UABAM_04425</name>
</gene>
<dbReference type="InterPro" id="IPR027417">
    <property type="entry name" value="P-loop_NTPase"/>
</dbReference>
<feature type="transmembrane region" description="Helical" evidence="9">
    <location>
        <begin position="36"/>
        <end position="58"/>
    </location>
</feature>
<keyword evidence="8 9" id="KW-0472">Membrane</keyword>
<dbReference type="GO" id="GO:0015421">
    <property type="term" value="F:ABC-type oligopeptide transporter activity"/>
    <property type="evidence" value="ECO:0007669"/>
    <property type="project" value="TreeGrafter"/>
</dbReference>
<dbReference type="KEGG" id="uam:UABAM_04425"/>
<dbReference type="RefSeq" id="WP_229759294.1">
    <property type="nucleotide sequence ID" value="NZ_AP019860.1"/>
</dbReference>
<dbReference type="GO" id="GO:0005524">
    <property type="term" value="F:ATP binding"/>
    <property type="evidence" value="ECO:0007669"/>
    <property type="project" value="UniProtKB-KW"/>
</dbReference>
<keyword evidence="3" id="KW-1003">Cell membrane</keyword>
<dbReference type="PROSITE" id="PS00211">
    <property type="entry name" value="ABC_TRANSPORTER_1"/>
    <property type="match status" value="1"/>
</dbReference>
<dbReference type="PROSITE" id="PS50929">
    <property type="entry name" value="ABC_TM1F"/>
    <property type="match status" value="1"/>
</dbReference>
<evidence type="ECO:0000259" key="11">
    <source>
        <dbReference type="PROSITE" id="PS50929"/>
    </source>
</evidence>
<dbReference type="PANTHER" id="PTHR43394">
    <property type="entry name" value="ATP-DEPENDENT PERMEASE MDL1, MITOCHONDRIAL"/>
    <property type="match status" value="1"/>
</dbReference>
<dbReference type="Proteomes" id="UP000326354">
    <property type="component" value="Chromosome"/>
</dbReference>
<evidence type="ECO:0000313" key="13">
    <source>
        <dbReference type="Proteomes" id="UP000326354"/>
    </source>
</evidence>
<dbReference type="InterPro" id="IPR036640">
    <property type="entry name" value="ABC1_TM_sf"/>
</dbReference>
<dbReference type="Gene3D" id="3.40.50.300">
    <property type="entry name" value="P-loop containing nucleotide triphosphate hydrolases"/>
    <property type="match status" value="1"/>
</dbReference>
<dbReference type="InterPro" id="IPR017871">
    <property type="entry name" value="ABC_transporter-like_CS"/>
</dbReference>
<dbReference type="GO" id="GO:0016887">
    <property type="term" value="F:ATP hydrolysis activity"/>
    <property type="evidence" value="ECO:0007669"/>
    <property type="project" value="InterPro"/>
</dbReference>
<evidence type="ECO:0000256" key="4">
    <source>
        <dbReference type="ARBA" id="ARBA00022692"/>
    </source>
</evidence>
<dbReference type="FunFam" id="3.40.50.300:FF:000221">
    <property type="entry name" value="Multidrug ABC transporter ATP-binding protein"/>
    <property type="match status" value="1"/>
</dbReference>
<dbReference type="PANTHER" id="PTHR43394:SF1">
    <property type="entry name" value="ATP-BINDING CASSETTE SUB-FAMILY B MEMBER 10, MITOCHONDRIAL"/>
    <property type="match status" value="1"/>
</dbReference>
<evidence type="ECO:0000313" key="12">
    <source>
        <dbReference type="EMBL" id="BBM86039.1"/>
    </source>
</evidence>
<feature type="transmembrane region" description="Helical" evidence="9">
    <location>
        <begin position="186"/>
        <end position="210"/>
    </location>
</feature>
<keyword evidence="7 9" id="KW-1133">Transmembrane helix</keyword>
<keyword evidence="6" id="KW-0067">ATP-binding</keyword>
<dbReference type="InterPro" id="IPR003439">
    <property type="entry name" value="ABC_transporter-like_ATP-bd"/>
</dbReference>
<evidence type="ECO:0000256" key="5">
    <source>
        <dbReference type="ARBA" id="ARBA00022741"/>
    </source>
</evidence>
<feature type="domain" description="ABC transporter" evidence="10">
    <location>
        <begin position="362"/>
        <end position="603"/>
    </location>
</feature>
<dbReference type="InterPro" id="IPR039421">
    <property type="entry name" value="Type_1_exporter"/>
</dbReference>
<evidence type="ECO:0000256" key="8">
    <source>
        <dbReference type="ARBA" id="ARBA00023136"/>
    </source>
</evidence>
<reference evidence="12 13" key="1">
    <citation type="submission" date="2019-08" db="EMBL/GenBank/DDBJ databases">
        <title>Complete genome sequence of Candidatus Uab amorphum.</title>
        <authorList>
            <person name="Shiratori T."/>
            <person name="Suzuki S."/>
            <person name="Kakizawa Y."/>
            <person name="Ishida K."/>
        </authorList>
    </citation>
    <scope>NUCLEOTIDE SEQUENCE [LARGE SCALE GENOMIC DNA]</scope>
    <source>
        <strain evidence="12 13">SRT547</strain>
    </source>
</reference>
<evidence type="ECO:0000256" key="3">
    <source>
        <dbReference type="ARBA" id="ARBA00022475"/>
    </source>
</evidence>
<feature type="transmembrane region" description="Helical" evidence="9">
    <location>
        <begin position="269"/>
        <end position="289"/>
    </location>
</feature>